<dbReference type="RefSeq" id="WP_057898589.1">
    <property type="nucleotide sequence ID" value="NZ_CP080764.1"/>
</dbReference>
<feature type="domain" description="MOSC" evidence="1">
    <location>
        <begin position="30"/>
        <end position="164"/>
    </location>
</feature>
<dbReference type="Pfam" id="PF03473">
    <property type="entry name" value="MOSC"/>
    <property type="match status" value="1"/>
</dbReference>
<name>A0A1G8ATS2_ANETH</name>
<dbReference type="EMBL" id="FNDE01000018">
    <property type="protein sequence ID" value="SDH24193.1"/>
    <property type="molecule type" value="Genomic_DNA"/>
</dbReference>
<dbReference type="GO" id="GO:0030170">
    <property type="term" value="F:pyridoxal phosphate binding"/>
    <property type="evidence" value="ECO:0007669"/>
    <property type="project" value="InterPro"/>
</dbReference>
<dbReference type="GO" id="GO:0030151">
    <property type="term" value="F:molybdenum ion binding"/>
    <property type="evidence" value="ECO:0007669"/>
    <property type="project" value="InterPro"/>
</dbReference>
<dbReference type="OrthoDB" id="9786134at2"/>
<dbReference type="Proteomes" id="UP000198956">
    <property type="component" value="Unassembled WGS sequence"/>
</dbReference>
<dbReference type="InterPro" id="IPR011037">
    <property type="entry name" value="Pyrv_Knase-like_insert_dom_sf"/>
</dbReference>
<evidence type="ECO:0000313" key="4">
    <source>
        <dbReference type="Proteomes" id="UP000198956"/>
    </source>
</evidence>
<dbReference type="PANTHER" id="PTHR30212">
    <property type="entry name" value="PROTEIN YIIM"/>
    <property type="match status" value="1"/>
</dbReference>
<evidence type="ECO:0000313" key="5">
    <source>
        <dbReference type="Proteomes" id="UP000826616"/>
    </source>
</evidence>
<dbReference type="PANTHER" id="PTHR30212:SF4">
    <property type="entry name" value="MOSC DOMAIN-CONTAINING PROTEIN"/>
    <property type="match status" value="1"/>
</dbReference>
<evidence type="ECO:0000313" key="3">
    <source>
        <dbReference type="EMBL" id="SDH24193.1"/>
    </source>
</evidence>
<evidence type="ECO:0000259" key="1">
    <source>
        <dbReference type="PROSITE" id="PS51340"/>
    </source>
</evidence>
<sequence>MPFEILSINVGKPKNVFCDGMEITTGIYKKPVTTEVFLSTLNFTGDGQADLVHHGGVDKAVCVYPYEHYPYWETQLGQMLEFAAFGENLTVKGMTEEKVHIGDIFQLGEAVVQISQPRQPCYKLAKRYNIVDLPLKVQQTGFTGFYFRVLQKGWVNPASTIQLLERHPAGITVAFANQIMHHDKKNKEAIRKLLEIDELSASWKKTLQKRLKGADTDPRKRLTGES</sequence>
<accession>A0A1G8ATS2</accession>
<keyword evidence="5" id="KW-1185">Reference proteome</keyword>
<dbReference type="EMBL" id="CP080764">
    <property type="protein sequence ID" value="QYY41388.1"/>
    <property type="molecule type" value="Genomic_DNA"/>
</dbReference>
<reference evidence="3 4" key="1">
    <citation type="submission" date="2016-10" db="EMBL/GenBank/DDBJ databases">
        <authorList>
            <person name="de Groot N.N."/>
        </authorList>
    </citation>
    <scope>NUCLEOTIDE SEQUENCE [LARGE SCALE GENOMIC DNA]</scope>
    <source>
        <strain evidence="3 4">L 420-91</strain>
    </source>
</reference>
<protein>
    <submittedName>
        <fullName evidence="2 3">MOSC domain-containing protein</fullName>
    </submittedName>
</protein>
<dbReference type="InterPro" id="IPR005302">
    <property type="entry name" value="MoCF_Sase_C"/>
</dbReference>
<reference evidence="2 5" key="2">
    <citation type="submission" date="2021-08" db="EMBL/GenBank/DDBJ databases">
        <title>Complete genome sequence of the strain Aneurinibacillus thermoaerophilus CCM 8960.</title>
        <authorList>
            <person name="Musilova J."/>
            <person name="Kourilova X."/>
            <person name="Pernicova I."/>
            <person name="Bezdicek M."/>
            <person name="Lengerova M."/>
            <person name="Obruca S."/>
            <person name="Sedlar K."/>
        </authorList>
    </citation>
    <scope>NUCLEOTIDE SEQUENCE [LARGE SCALE GENOMIC DNA]</scope>
    <source>
        <strain evidence="2 5">CCM 8960</strain>
    </source>
</reference>
<proteinExistence type="predicted"/>
<dbReference type="AlphaFoldDB" id="A0A1G8ATS2"/>
<dbReference type="GeneID" id="97141808"/>
<gene>
    <name evidence="2" type="ORF">K3F53_10550</name>
    <name evidence="3" type="ORF">SAMN04489735_10184</name>
</gene>
<dbReference type="InterPro" id="IPR052353">
    <property type="entry name" value="Benzoxazolinone_Detox_Enz"/>
</dbReference>
<dbReference type="InterPro" id="IPR005163">
    <property type="entry name" value="Tri_helical_YiiM-like"/>
</dbReference>
<organism evidence="3 4">
    <name type="scientific">Aneurinibacillus thermoaerophilus</name>
    <dbReference type="NCBI Taxonomy" id="143495"/>
    <lineage>
        <taxon>Bacteria</taxon>
        <taxon>Bacillati</taxon>
        <taxon>Bacillota</taxon>
        <taxon>Bacilli</taxon>
        <taxon>Bacillales</taxon>
        <taxon>Paenibacillaceae</taxon>
        <taxon>Aneurinibacillus group</taxon>
        <taxon>Aneurinibacillus</taxon>
    </lineage>
</organism>
<dbReference type="GO" id="GO:0003824">
    <property type="term" value="F:catalytic activity"/>
    <property type="evidence" value="ECO:0007669"/>
    <property type="project" value="InterPro"/>
</dbReference>
<dbReference type="SUPFAM" id="SSF50800">
    <property type="entry name" value="PK beta-barrel domain-like"/>
    <property type="match status" value="1"/>
</dbReference>
<evidence type="ECO:0000313" key="2">
    <source>
        <dbReference type="EMBL" id="QYY41388.1"/>
    </source>
</evidence>
<dbReference type="PROSITE" id="PS51340">
    <property type="entry name" value="MOSC"/>
    <property type="match status" value="1"/>
</dbReference>
<dbReference type="Gene3D" id="2.40.33.20">
    <property type="entry name" value="PK beta-barrel domain-like"/>
    <property type="match status" value="1"/>
</dbReference>
<dbReference type="Proteomes" id="UP000826616">
    <property type="component" value="Chromosome"/>
</dbReference>
<dbReference type="Pfam" id="PF03475">
    <property type="entry name" value="YiiM_3-alpha"/>
    <property type="match status" value="1"/>
</dbReference>